<comment type="subunit">
    <text evidence="3">Heterotrimer of RecB, RecC and RecD. All subunits contribute to DNA-binding.</text>
</comment>
<dbReference type="GO" id="GO:0009338">
    <property type="term" value="C:exodeoxyribonuclease V complex"/>
    <property type="evidence" value="ECO:0007669"/>
    <property type="project" value="InterPro"/>
</dbReference>
<keyword evidence="3" id="KW-0234">DNA repair</keyword>
<evidence type="ECO:0000256" key="3">
    <source>
        <dbReference type="HAMAP-Rule" id="MF_01487"/>
    </source>
</evidence>
<dbReference type="GO" id="GO:0043139">
    <property type="term" value="F:5'-3' DNA helicase activity"/>
    <property type="evidence" value="ECO:0007669"/>
    <property type="project" value="UniProtKB-UniRule"/>
</dbReference>
<dbReference type="AlphaFoldDB" id="A0A4U1B5D1"/>
<organism evidence="5 6">
    <name type="scientific">Thalassotalea mangrovi</name>
    <dbReference type="NCBI Taxonomy" id="2572245"/>
    <lineage>
        <taxon>Bacteria</taxon>
        <taxon>Pseudomonadati</taxon>
        <taxon>Pseudomonadota</taxon>
        <taxon>Gammaproteobacteria</taxon>
        <taxon>Alteromonadales</taxon>
        <taxon>Colwelliaceae</taxon>
        <taxon>Thalassotalea</taxon>
    </lineage>
</organism>
<comment type="function">
    <text evidence="3">A helicase/nuclease that prepares dsDNA breaks (DSB) for recombinational DNA repair. Binds to DSBs and unwinds DNA via a highly rapid and processive ATP-dependent bidirectional helicase activity. Unwinds dsDNA until it encounters a Chi (crossover hotspot instigator) sequence from the 3' direction. Cuts ssDNA a few nucleotides 3' to the Chi site. The properties and activities of the enzyme are changed at Chi. The Chi-altered holoenzyme produces a long 3'-ssDNA overhang and facilitates RecA-binding to the ssDNA for homologous DNA recombination and repair. Holoenzyme degrades any linearized DNA that is unable to undergo homologous recombination. In the holoenzyme this subunit has ssDNA-dependent ATPase and 5'-3' helicase activity. When added to pre-assembled RecBC greatly stimulates nuclease activity and augments holoenzyme processivity. Negatively regulates the RecA-loading ability of RecBCD.</text>
</comment>
<comment type="similarity">
    <text evidence="3">Belongs to the RecD family.</text>
</comment>
<dbReference type="GO" id="GO:0003677">
    <property type="term" value="F:DNA binding"/>
    <property type="evidence" value="ECO:0007669"/>
    <property type="project" value="UniProtKB-UniRule"/>
</dbReference>
<dbReference type="SUPFAM" id="SSF52540">
    <property type="entry name" value="P-loop containing nucleoside triphosphate hydrolases"/>
    <property type="match status" value="1"/>
</dbReference>
<dbReference type="InterPro" id="IPR050534">
    <property type="entry name" value="Coronavir_polyprotein_1ab"/>
</dbReference>
<dbReference type="GO" id="GO:0008854">
    <property type="term" value="F:exodeoxyribonuclease V activity"/>
    <property type="evidence" value="ECO:0007669"/>
    <property type="project" value="InterPro"/>
</dbReference>
<comment type="miscellaneous">
    <text evidence="3">In the RecBCD complex, RecB has a slow 3'-5' helicase, an exonuclease activity and loads RecA onto ssDNA, RecD has a fast 5'-3' helicase activity, while RecC stimulates the ATPase and processivity of the RecB helicase and contributes to recognition of the Chi site.</text>
</comment>
<sequence>MTNKHQENKQEQQSFLFAEEAPVENWQSFVDKLPSVLKLKKQLTDIEAIDYFLAKEILSTSSESGFDYQEFSTLFHLFLALSQFQRQGHTCLPLETIAGQHWFESSDGSDEDYLGYVFPDIILLEDILARFIGANVEQGLVVVDNQQVYLRRYWRFETELADLINHRLQIEAISSQQADADIKAGNGNKAAADIVQQLFPRLGENETDWQKVAVANALNKSFSIIAGGPGTGKTYTVTKLIAALIMQSKVNPDIKLVAPTGKAAQRLSESIAAAIEGFRKDNSIPGSVLDTIPVTGLTLHRLLGVIPNSPNFRHHQDSPLSCDVVIVDEVSMVDLPLMTRLFRALPEKCKVVLLGDCQQLPSVETGSVLADLAISPVTRYSQKNANYIRQLTSQNIESVENLSCDYLTYLTKSRRFQGSGGIGLLAKAIIDGDSNQCWQLLSKDTEQLQLASEKSLSKYIQSLTQDYYREIFLQTDLSAAYSKFQRFRILTPSRLGEAGIESINEMIEQELQSQGFKAYGQKLYRGRPIMITQNHYKLQLFNGDIGMIWPDADGNLKAHFPDGDQFRSVSIPRLPPFETVFAMTIHKTQGSEFESVAMVIPEKGSTRLLSRELIYTGLTRAKSHFQLFSRKTEFCEGVSKCVTRCSGLGSRIDQGRQG</sequence>
<dbReference type="RefSeq" id="WP_136736145.1">
    <property type="nucleotide sequence ID" value="NZ_SWDB01000026.1"/>
</dbReference>
<accession>A0A4U1B5D1</accession>
<dbReference type="CDD" id="cd17933">
    <property type="entry name" value="DEXSc_RecD-like"/>
    <property type="match status" value="1"/>
</dbReference>
<dbReference type="EC" id="5.6.2.3" evidence="3"/>
<dbReference type="InterPro" id="IPR027417">
    <property type="entry name" value="P-loop_NTPase"/>
</dbReference>
<keyword evidence="3" id="KW-0269">Exonuclease</keyword>
<evidence type="ECO:0000256" key="2">
    <source>
        <dbReference type="ARBA" id="ARBA00022840"/>
    </source>
</evidence>
<proteinExistence type="inferred from homology"/>
<reference evidence="5 6" key="1">
    <citation type="submission" date="2019-04" db="EMBL/GenBank/DDBJ databases">
        <title>Thalassotalea guangxiensis sp. nov., isolated from sediment of the coastal wetland.</title>
        <authorList>
            <person name="Zheng S."/>
            <person name="Zhang D."/>
        </authorList>
    </citation>
    <scope>NUCLEOTIDE SEQUENCE [LARGE SCALE GENOMIC DNA]</scope>
    <source>
        <strain evidence="5 6">ZS-4</strain>
    </source>
</reference>
<gene>
    <name evidence="3 5" type="primary">recD</name>
    <name evidence="5" type="ORF">E8M12_10745</name>
</gene>
<dbReference type="GO" id="GO:0016887">
    <property type="term" value="F:ATP hydrolysis activity"/>
    <property type="evidence" value="ECO:0007669"/>
    <property type="project" value="RHEA"/>
</dbReference>
<dbReference type="InterPro" id="IPR027785">
    <property type="entry name" value="UvrD-like_helicase_C"/>
</dbReference>
<dbReference type="NCBIfam" id="TIGR01447">
    <property type="entry name" value="recD"/>
    <property type="match status" value="1"/>
</dbReference>
<keyword evidence="3" id="KW-0238">DNA-binding</keyword>
<evidence type="ECO:0000313" key="5">
    <source>
        <dbReference type="EMBL" id="TKB44765.1"/>
    </source>
</evidence>
<dbReference type="OrthoDB" id="9803432at2"/>
<dbReference type="Gene3D" id="3.40.50.300">
    <property type="entry name" value="P-loop containing nucleotide triphosphate hydrolases"/>
    <property type="match status" value="3"/>
</dbReference>
<feature type="binding site" evidence="3">
    <location>
        <begin position="227"/>
        <end position="234"/>
    </location>
    <ligand>
        <name>ATP</name>
        <dbReference type="ChEBI" id="CHEBI:30616"/>
    </ligand>
</feature>
<dbReference type="GO" id="GO:0017116">
    <property type="term" value="F:single-stranded DNA helicase activity"/>
    <property type="evidence" value="ECO:0007669"/>
    <property type="project" value="TreeGrafter"/>
</dbReference>
<keyword evidence="3" id="KW-0540">Nuclease</keyword>
<protein>
    <recommendedName>
        <fullName evidence="3">RecBCD enzyme subunit RecD</fullName>
        <ecNumber evidence="3">5.6.2.3</ecNumber>
    </recommendedName>
    <alternativeName>
        <fullName evidence="3">DNA 5'-3' helicase subunit RecD</fullName>
    </alternativeName>
    <alternativeName>
        <fullName evidence="3">Exonuclease V subunit RecD</fullName>
        <shortName evidence="3">ExoV subunit RecD</shortName>
    </alternativeName>
    <alternativeName>
        <fullName evidence="3">Helicase/nuclease RecBCD subunit RecD</fullName>
    </alternativeName>
</protein>
<dbReference type="InterPro" id="IPR006344">
    <property type="entry name" value="RecD"/>
</dbReference>
<dbReference type="Pfam" id="PF13245">
    <property type="entry name" value="AAA_19"/>
    <property type="match status" value="1"/>
</dbReference>
<evidence type="ECO:0000259" key="4">
    <source>
        <dbReference type="Pfam" id="PF13538"/>
    </source>
</evidence>
<evidence type="ECO:0000256" key="1">
    <source>
        <dbReference type="ARBA" id="ARBA00022741"/>
    </source>
</evidence>
<comment type="catalytic activity">
    <reaction evidence="3">
        <text>ATP + H2O = ADP + phosphate + H(+)</text>
        <dbReference type="Rhea" id="RHEA:13065"/>
        <dbReference type="ChEBI" id="CHEBI:15377"/>
        <dbReference type="ChEBI" id="CHEBI:15378"/>
        <dbReference type="ChEBI" id="CHEBI:30616"/>
        <dbReference type="ChEBI" id="CHEBI:43474"/>
        <dbReference type="ChEBI" id="CHEBI:456216"/>
        <dbReference type="EC" id="5.6.2.3"/>
    </reaction>
</comment>
<dbReference type="Proteomes" id="UP000307999">
    <property type="component" value="Unassembled WGS sequence"/>
</dbReference>
<dbReference type="Pfam" id="PF13538">
    <property type="entry name" value="UvrD_C_2"/>
    <property type="match status" value="1"/>
</dbReference>
<dbReference type="CDD" id="cd18809">
    <property type="entry name" value="SF1_C_RecD"/>
    <property type="match status" value="1"/>
</dbReference>
<dbReference type="PANTHER" id="PTHR43788:SF6">
    <property type="entry name" value="DNA HELICASE B"/>
    <property type="match status" value="1"/>
</dbReference>
<dbReference type="GO" id="GO:0000724">
    <property type="term" value="P:double-strand break repair via homologous recombination"/>
    <property type="evidence" value="ECO:0007669"/>
    <property type="project" value="UniProtKB-UniRule"/>
</dbReference>
<keyword evidence="1 3" id="KW-0547">Nucleotide-binding</keyword>
<keyword evidence="3" id="KW-0413">Isomerase</keyword>
<keyword evidence="6" id="KW-1185">Reference proteome</keyword>
<keyword evidence="3" id="KW-0227">DNA damage</keyword>
<name>A0A4U1B5D1_9GAMM</name>
<dbReference type="EMBL" id="SWDB01000026">
    <property type="protein sequence ID" value="TKB44765.1"/>
    <property type="molecule type" value="Genomic_DNA"/>
</dbReference>
<dbReference type="PANTHER" id="PTHR43788">
    <property type="entry name" value="DNA2/NAM7 HELICASE FAMILY MEMBER"/>
    <property type="match status" value="1"/>
</dbReference>
<comment type="caution">
    <text evidence="5">The sequence shown here is derived from an EMBL/GenBank/DDBJ whole genome shotgun (WGS) entry which is preliminary data.</text>
</comment>
<feature type="domain" description="UvrD-like helicase C-terminal" evidence="4">
    <location>
        <begin position="580"/>
        <end position="624"/>
    </location>
</feature>
<keyword evidence="2 3" id="KW-0067">ATP-binding</keyword>
<keyword evidence="3" id="KW-0347">Helicase</keyword>
<evidence type="ECO:0000313" key="6">
    <source>
        <dbReference type="Proteomes" id="UP000307999"/>
    </source>
</evidence>
<keyword evidence="3 5" id="KW-0378">Hydrolase</keyword>
<dbReference type="HAMAP" id="MF_01487">
    <property type="entry name" value="RecD"/>
    <property type="match status" value="1"/>
</dbReference>
<dbReference type="GO" id="GO:0005524">
    <property type="term" value="F:ATP binding"/>
    <property type="evidence" value="ECO:0007669"/>
    <property type="project" value="UniProtKB-UniRule"/>
</dbReference>